<dbReference type="InterPro" id="IPR023696">
    <property type="entry name" value="Ureohydrolase_dom_sf"/>
</dbReference>
<dbReference type="GO" id="GO:0046872">
    <property type="term" value="F:metal ion binding"/>
    <property type="evidence" value="ECO:0007669"/>
    <property type="project" value="UniProtKB-KW"/>
</dbReference>
<dbReference type="Gene3D" id="3.40.800.10">
    <property type="entry name" value="Ureohydrolase domain"/>
    <property type="match status" value="1"/>
</dbReference>
<dbReference type="Pfam" id="PF00491">
    <property type="entry name" value="Arginase"/>
    <property type="match status" value="1"/>
</dbReference>
<dbReference type="PANTHER" id="PTHR11358">
    <property type="entry name" value="ARGINASE/AGMATINASE"/>
    <property type="match status" value="1"/>
</dbReference>
<dbReference type="PROSITE" id="PS51409">
    <property type="entry name" value="ARGINASE_2"/>
    <property type="match status" value="1"/>
</dbReference>
<dbReference type="CDD" id="cd09988">
    <property type="entry name" value="Formimidoylglutamase"/>
    <property type="match status" value="1"/>
</dbReference>
<evidence type="ECO:0000256" key="2">
    <source>
        <dbReference type="ARBA" id="ARBA00022801"/>
    </source>
</evidence>
<proteinExistence type="inferred from homology"/>
<comment type="caution">
    <text evidence="4">The sequence shown here is derived from an EMBL/GenBank/DDBJ whole genome shotgun (WGS) entry which is preliminary data.</text>
</comment>
<evidence type="ECO:0000256" key="1">
    <source>
        <dbReference type="ARBA" id="ARBA00022723"/>
    </source>
</evidence>
<dbReference type="PANTHER" id="PTHR11358:SF26">
    <property type="entry name" value="GUANIDINO ACID HYDROLASE, MITOCHONDRIAL"/>
    <property type="match status" value="1"/>
</dbReference>
<dbReference type="EMBL" id="CAJZBQ010000028">
    <property type="protein sequence ID" value="CAG9321547.1"/>
    <property type="molecule type" value="Genomic_DNA"/>
</dbReference>
<name>A0AAU9J0E3_9CILI</name>
<dbReference type="InterPro" id="IPR006035">
    <property type="entry name" value="Ureohydrolase"/>
</dbReference>
<dbReference type="Proteomes" id="UP001162131">
    <property type="component" value="Unassembled WGS sequence"/>
</dbReference>
<dbReference type="GO" id="GO:0033389">
    <property type="term" value="P:putrescine biosynthetic process from arginine, via agmatine"/>
    <property type="evidence" value="ECO:0007669"/>
    <property type="project" value="TreeGrafter"/>
</dbReference>
<organism evidence="4 5">
    <name type="scientific">Blepharisma stoltei</name>
    <dbReference type="NCBI Taxonomy" id="1481888"/>
    <lineage>
        <taxon>Eukaryota</taxon>
        <taxon>Sar</taxon>
        <taxon>Alveolata</taxon>
        <taxon>Ciliophora</taxon>
        <taxon>Postciliodesmatophora</taxon>
        <taxon>Heterotrichea</taxon>
        <taxon>Heterotrichida</taxon>
        <taxon>Blepharismidae</taxon>
        <taxon>Blepharisma</taxon>
    </lineage>
</organism>
<comment type="similarity">
    <text evidence="3">Belongs to the arginase family.</text>
</comment>
<evidence type="ECO:0000256" key="3">
    <source>
        <dbReference type="PROSITE-ProRule" id="PRU00742"/>
    </source>
</evidence>
<keyword evidence="1" id="KW-0479">Metal-binding</keyword>
<dbReference type="SUPFAM" id="SSF52768">
    <property type="entry name" value="Arginase/deacetylase"/>
    <property type="match status" value="1"/>
</dbReference>
<dbReference type="GO" id="GO:0008783">
    <property type="term" value="F:agmatinase activity"/>
    <property type="evidence" value="ECO:0007669"/>
    <property type="project" value="TreeGrafter"/>
</dbReference>
<gene>
    <name evidence="4" type="ORF">BSTOLATCC_MIC28826</name>
</gene>
<protein>
    <recommendedName>
        <fullName evidence="6">Arginase</fullName>
    </recommendedName>
</protein>
<evidence type="ECO:0000313" key="5">
    <source>
        <dbReference type="Proteomes" id="UP001162131"/>
    </source>
</evidence>
<sequence>MSTPLFKRDDPKLGTIITKGNAGNVCFLGFPYDEGVARNGGRVGTERGPDVLRRFIYNLGPVVNPELEISLQEFSIGDSGNIQGLTLEEAHQELQQQVETILQDPSQPNLFVIGGGKDQGWPDSKGFLTYCHANSFIPVIINIDSHLDVRNLDDEGRIHSGCAFRILLDDPAFAELGGKFIEFGSQGSQCAQSHVDYVNSKGGRIIWLSSIRRKVIAPQSSIRGSLTQAGQVLEELLGEFDEKHRVFISFEVDAINSAFCPGVSCPSVDGGFTAEEAIEVGFVSGKNRKVTLMDMSEYNPAIEDYRTGRLLANIFYYFCLGVKIRTEN</sequence>
<accession>A0AAU9J0E3</accession>
<keyword evidence="5" id="KW-1185">Reference proteome</keyword>
<evidence type="ECO:0000313" key="4">
    <source>
        <dbReference type="EMBL" id="CAG9321547.1"/>
    </source>
</evidence>
<evidence type="ECO:0008006" key="6">
    <source>
        <dbReference type="Google" id="ProtNLM"/>
    </source>
</evidence>
<keyword evidence="2" id="KW-0378">Hydrolase</keyword>
<dbReference type="PIRSF" id="PIRSF036979">
    <property type="entry name" value="Arginase"/>
    <property type="match status" value="1"/>
</dbReference>
<reference evidence="4" key="1">
    <citation type="submission" date="2021-09" db="EMBL/GenBank/DDBJ databases">
        <authorList>
            <consortium name="AG Swart"/>
            <person name="Singh M."/>
            <person name="Singh A."/>
            <person name="Seah K."/>
            <person name="Emmerich C."/>
        </authorList>
    </citation>
    <scope>NUCLEOTIDE SEQUENCE</scope>
    <source>
        <strain evidence="4">ATCC30299</strain>
    </source>
</reference>
<dbReference type="AlphaFoldDB" id="A0AAU9J0E3"/>